<reference evidence="8" key="1">
    <citation type="journal article" date="2019" name="Int. J. Syst. Evol. Microbiol.">
        <title>The Global Catalogue of Microorganisms (GCM) 10K type strain sequencing project: providing services to taxonomists for standard genome sequencing and annotation.</title>
        <authorList>
            <consortium name="The Broad Institute Genomics Platform"/>
            <consortium name="The Broad Institute Genome Sequencing Center for Infectious Disease"/>
            <person name="Wu L."/>
            <person name="Ma J."/>
        </authorList>
    </citation>
    <scope>NUCLEOTIDE SEQUENCE [LARGE SCALE GENOMIC DNA]</scope>
    <source>
        <strain evidence="8">JCM 17555</strain>
    </source>
</reference>
<feature type="binding site" evidence="6">
    <location>
        <position position="105"/>
    </location>
    <ligand>
        <name>S-adenosyl-L-methionine</name>
        <dbReference type="ChEBI" id="CHEBI:59789"/>
    </ligand>
</feature>
<dbReference type="Gene3D" id="1.10.150.170">
    <property type="entry name" value="Putative methyltransferase TM0872, insert domain"/>
    <property type="match status" value="1"/>
</dbReference>
<keyword evidence="2 6" id="KW-0698">rRNA processing</keyword>
<evidence type="ECO:0000256" key="5">
    <source>
        <dbReference type="ARBA" id="ARBA00022691"/>
    </source>
</evidence>
<comment type="similarity">
    <text evidence="1 6">Belongs to the methyltransferase superfamily. RsmH family.</text>
</comment>
<evidence type="ECO:0000256" key="2">
    <source>
        <dbReference type="ARBA" id="ARBA00022552"/>
    </source>
</evidence>
<dbReference type="RefSeq" id="WP_344802075.1">
    <property type="nucleotide sequence ID" value="NZ_BAABBO010000001.1"/>
</dbReference>
<dbReference type="PIRSF" id="PIRSF004486">
    <property type="entry name" value="MraW"/>
    <property type="match status" value="1"/>
</dbReference>
<protein>
    <recommendedName>
        <fullName evidence="6">Ribosomal RNA small subunit methyltransferase H</fullName>
        <ecNumber evidence="6">2.1.1.199</ecNumber>
    </recommendedName>
    <alternativeName>
        <fullName evidence="6">16S rRNA m(4)C1402 methyltransferase</fullName>
    </alternativeName>
    <alternativeName>
        <fullName evidence="6">rRNA (cytosine-N(4)-)-methyltransferase RsmH</fullName>
    </alternativeName>
</protein>
<dbReference type="EC" id="2.1.1.199" evidence="6"/>
<feature type="binding site" evidence="6">
    <location>
        <position position="98"/>
    </location>
    <ligand>
        <name>S-adenosyl-L-methionine</name>
        <dbReference type="ChEBI" id="CHEBI:59789"/>
    </ligand>
</feature>
<comment type="function">
    <text evidence="6">Specifically methylates the N4 position of cytidine in position 1402 (C1402) of 16S rRNA.</text>
</comment>
<dbReference type="Pfam" id="PF01795">
    <property type="entry name" value="Methyltransf_5"/>
    <property type="match status" value="1"/>
</dbReference>
<evidence type="ECO:0000256" key="1">
    <source>
        <dbReference type="ARBA" id="ARBA00010396"/>
    </source>
</evidence>
<evidence type="ECO:0000313" key="8">
    <source>
        <dbReference type="Proteomes" id="UP001501337"/>
    </source>
</evidence>
<dbReference type="InterPro" id="IPR002903">
    <property type="entry name" value="RsmH"/>
</dbReference>
<dbReference type="NCBIfam" id="TIGR00006">
    <property type="entry name" value="16S rRNA (cytosine(1402)-N(4))-methyltransferase RsmH"/>
    <property type="match status" value="1"/>
</dbReference>
<keyword evidence="4 6" id="KW-0808">Transferase</keyword>
<evidence type="ECO:0000256" key="3">
    <source>
        <dbReference type="ARBA" id="ARBA00022603"/>
    </source>
</evidence>
<dbReference type="EMBL" id="BAABBO010000001">
    <property type="protein sequence ID" value="GAA3945116.1"/>
    <property type="molecule type" value="Genomic_DNA"/>
</dbReference>
<dbReference type="Gene3D" id="3.40.50.150">
    <property type="entry name" value="Vaccinia Virus protein VP39"/>
    <property type="match status" value="1"/>
</dbReference>
<sequence>MDQHISVMPEQALAALAPQRDGCYVDATFGRGGHSALILDALNSDGRLYAIDQDPAAREAAARFGEDARFHFLHGNFADLGKLLQAAGVRKVNGILMDLGVSSPQLDDAGRGFSFQNDGPLDMRMNTEAGESAAEYIAHVGEAELTRILFEYGEEKFARRIARAIVERRAEQPFTRTADLAAVIAAANPKWEKHKNPATRAFQAIRIAVNGELDALESGLRQAFDALLPGGRLVVISFHSLEDRIVKRFMRDQASVAQVPKWVPIIPPELMPEGRIIAKKVTAEQSEVSANTRARSAVLRAVERLDKNNNSGRAL</sequence>
<evidence type="ECO:0000256" key="6">
    <source>
        <dbReference type="HAMAP-Rule" id="MF_01007"/>
    </source>
</evidence>
<evidence type="ECO:0000256" key="4">
    <source>
        <dbReference type="ARBA" id="ARBA00022679"/>
    </source>
</evidence>
<keyword evidence="6" id="KW-0963">Cytoplasm</keyword>
<evidence type="ECO:0000313" key="7">
    <source>
        <dbReference type="EMBL" id="GAA3945116.1"/>
    </source>
</evidence>
<feature type="binding site" evidence="6">
    <location>
        <position position="52"/>
    </location>
    <ligand>
        <name>S-adenosyl-L-methionine</name>
        <dbReference type="ChEBI" id="CHEBI:59789"/>
    </ligand>
</feature>
<feature type="binding site" evidence="6">
    <location>
        <position position="77"/>
    </location>
    <ligand>
        <name>S-adenosyl-L-methionine</name>
        <dbReference type="ChEBI" id="CHEBI:59789"/>
    </ligand>
</feature>
<accession>A0ABP7NH49</accession>
<comment type="caution">
    <text evidence="7">The sequence shown here is derived from an EMBL/GenBank/DDBJ whole genome shotgun (WGS) entry which is preliminary data.</text>
</comment>
<dbReference type="SUPFAM" id="SSF81799">
    <property type="entry name" value="Putative methyltransferase TM0872, insert domain"/>
    <property type="match status" value="1"/>
</dbReference>
<dbReference type="PANTHER" id="PTHR11265:SF0">
    <property type="entry name" value="12S RRNA N4-METHYLCYTIDINE METHYLTRANSFERASE"/>
    <property type="match status" value="1"/>
</dbReference>
<comment type="subcellular location">
    <subcellularLocation>
        <location evidence="6">Cytoplasm</location>
    </subcellularLocation>
</comment>
<gene>
    <name evidence="6 7" type="primary">rsmH</name>
    <name evidence="7" type="ORF">GCM10022278_00390</name>
</gene>
<keyword evidence="8" id="KW-1185">Reference proteome</keyword>
<comment type="catalytic activity">
    <reaction evidence="6">
        <text>cytidine(1402) in 16S rRNA + S-adenosyl-L-methionine = N(4)-methylcytidine(1402) in 16S rRNA + S-adenosyl-L-homocysteine + H(+)</text>
        <dbReference type="Rhea" id="RHEA:42928"/>
        <dbReference type="Rhea" id="RHEA-COMP:10286"/>
        <dbReference type="Rhea" id="RHEA-COMP:10287"/>
        <dbReference type="ChEBI" id="CHEBI:15378"/>
        <dbReference type="ChEBI" id="CHEBI:57856"/>
        <dbReference type="ChEBI" id="CHEBI:59789"/>
        <dbReference type="ChEBI" id="CHEBI:74506"/>
        <dbReference type="ChEBI" id="CHEBI:82748"/>
        <dbReference type="EC" id="2.1.1.199"/>
    </reaction>
</comment>
<name>A0ABP7NH49_9GAMM</name>
<dbReference type="SUPFAM" id="SSF53335">
    <property type="entry name" value="S-adenosyl-L-methionine-dependent methyltransferases"/>
    <property type="match status" value="1"/>
</dbReference>
<proteinExistence type="inferred from homology"/>
<dbReference type="InterPro" id="IPR029063">
    <property type="entry name" value="SAM-dependent_MTases_sf"/>
</dbReference>
<dbReference type="HAMAP" id="MF_01007">
    <property type="entry name" value="16SrRNA_methyltr_H"/>
    <property type="match status" value="1"/>
</dbReference>
<dbReference type="Proteomes" id="UP001501337">
    <property type="component" value="Unassembled WGS sequence"/>
</dbReference>
<dbReference type="PANTHER" id="PTHR11265">
    <property type="entry name" value="S-ADENOSYL-METHYLTRANSFERASE MRAW"/>
    <property type="match status" value="1"/>
</dbReference>
<keyword evidence="3 6" id="KW-0489">Methyltransferase</keyword>
<dbReference type="InterPro" id="IPR023397">
    <property type="entry name" value="SAM-dep_MeTrfase_MraW_recog"/>
</dbReference>
<feature type="binding site" evidence="6">
    <location>
        <begin position="32"/>
        <end position="34"/>
    </location>
    <ligand>
        <name>S-adenosyl-L-methionine</name>
        <dbReference type="ChEBI" id="CHEBI:59789"/>
    </ligand>
</feature>
<keyword evidence="5 6" id="KW-0949">S-adenosyl-L-methionine</keyword>
<organism evidence="7 8">
    <name type="scientific">Allohahella marinimesophila</name>
    <dbReference type="NCBI Taxonomy" id="1054972"/>
    <lineage>
        <taxon>Bacteria</taxon>
        <taxon>Pseudomonadati</taxon>
        <taxon>Pseudomonadota</taxon>
        <taxon>Gammaproteobacteria</taxon>
        <taxon>Oceanospirillales</taxon>
        <taxon>Hahellaceae</taxon>
        <taxon>Allohahella</taxon>
    </lineage>
</organism>